<sequence length="65" mass="6976">MFAIALILVYSGYSLGHSAFKAGLPVKRWVIAGALVGPAAYPLFNSHKQLAYRKAMGKQGISIIL</sequence>
<protein>
    <submittedName>
        <fullName evidence="1">Uncharacterized protein</fullName>
    </submittedName>
</protein>
<evidence type="ECO:0000313" key="2">
    <source>
        <dbReference type="Proteomes" id="UP000002608"/>
    </source>
</evidence>
<gene>
    <name evidence="1" type="ordered locus">Spea_2597</name>
</gene>
<dbReference type="eggNOG" id="ENOG5033GPN">
    <property type="taxonomic scope" value="Bacteria"/>
</dbReference>
<keyword evidence="2" id="KW-1185">Reference proteome</keyword>
<dbReference type="AlphaFoldDB" id="A8H5T0"/>
<proteinExistence type="predicted"/>
<name>A8H5T0_SHEPA</name>
<evidence type="ECO:0000313" key="1">
    <source>
        <dbReference type="EMBL" id="ABV87917.1"/>
    </source>
</evidence>
<dbReference type="EMBL" id="CP000851">
    <property type="protein sequence ID" value="ABV87917.1"/>
    <property type="molecule type" value="Genomic_DNA"/>
</dbReference>
<dbReference type="KEGG" id="spl:Spea_2597"/>
<dbReference type="HOGENOM" id="CLU_195345_0_0_6"/>
<organism evidence="1 2">
    <name type="scientific">Shewanella pealeana (strain ATCC 700345 / ANG-SQ1)</name>
    <dbReference type="NCBI Taxonomy" id="398579"/>
    <lineage>
        <taxon>Bacteria</taxon>
        <taxon>Pseudomonadati</taxon>
        <taxon>Pseudomonadota</taxon>
        <taxon>Gammaproteobacteria</taxon>
        <taxon>Alteromonadales</taxon>
        <taxon>Shewanellaceae</taxon>
        <taxon>Shewanella</taxon>
    </lineage>
</organism>
<dbReference type="STRING" id="398579.Spea_2597"/>
<accession>A8H5T0</accession>
<dbReference type="Proteomes" id="UP000002608">
    <property type="component" value="Chromosome"/>
</dbReference>
<reference evidence="1 2" key="1">
    <citation type="submission" date="2007-10" db="EMBL/GenBank/DDBJ databases">
        <title>Complete sequence of Shewanella pealeana ATCC 700345.</title>
        <authorList>
            <consortium name="US DOE Joint Genome Institute"/>
            <person name="Copeland A."/>
            <person name="Lucas S."/>
            <person name="Lapidus A."/>
            <person name="Barry K."/>
            <person name="Glavina del Rio T."/>
            <person name="Dalin E."/>
            <person name="Tice H."/>
            <person name="Pitluck S."/>
            <person name="Chertkov O."/>
            <person name="Brettin T."/>
            <person name="Bruce D."/>
            <person name="Detter J.C."/>
            <person name="Han C."/>
            <person name="Schmutz J."/>
            <person name="Larimer F."/>
            <person name="Land M."/>
            <person name="Hauser L."/>
            <person name="Kyrpides N."/>
            <person name="Kim E."/>
            <person name="Zhao J.-S.Z."/>
            <person name="Manno D."/>
            <person name="Hawari J."/>
            <person name="Richardson P."/>
        </authorList>
    </citation>
    <scope>NUCLEOTIDE SEQUENCE [LARGE SCALE GENOMIC DNA]</scope>
    <source>
        <strain evidence="2">ATCC 700345 / ANG-SQ1</strain>
    </source>
</reference>